<keyword evidence="2" id="KW-0472">Membrane</keyword>
<evidence type="ECO:0000313" key="4">
    <source>
        <dbReference type="Proteomes" id="UP001396334"/>
    </source>
</evidence>
<feature type="region of interest" description="Disordered" evidence="1">
    <location>
        <begin position="782"/>
        <end position="844"/>
    </location>
</feature>
<keyword evidence="2" id="KW-0812">Transmembrane</keyword>
<evidence type="ECO:0000256" key="1">
    <source>
        <dbReference type="SAM" id="MobiDB-lite"/>
    </source>
</evidence>
<dbReference type="EMBL" id="JBBPBN010000009">
    <property type="protein sequence ID" value="KAK9032012.1"/>
    <property type="molecule type" value="Genomic_DNA"/>
</dbReference>
<accession>A0ABR2T3Q9</accession>
<name>A0ABR2T3Q9_9ROSI</name>
<evidence type="ECO:0000256" key="2">
    <source>
        <dbReference type="SAM" id="Phobius"/>
    </source>
</evidence>
<sequence>MLSISLWNFLFAFRRLFLSFFVFHVFYTICVDSRLAGKDSEPFSHLVEGEQCSKTLFGLHGYRIQTPAVEVTCATCVAGILFSGDFSRSWLTLWVCLSGRRPWTVQGPGFILSGLVCFLLDVCPSRSRMRFRGDPGAVVFWAVSCAVVFWAAFGVYAFVFQIYPWWRRYFEWWVAHYWRLVLKDNHEGQGSCLQLLRRHFSWGHPLTLHYHNCLGLFFLSHLILLSLGHVLRWSSTAARVQHLPWPIWTFLPTFVERSSVAIPNSGSRVVHGLGHGSESPSWAVHGPGHGCGSFSPLGGSVRWVMRLGLAMYIYWASLSKTVVSAIIIRWALLSMSAKFNSWTEMVWVPCSRALLQETSPSTMYHRLSEQIIFLRATQSRFRARSTWTISTVACYDDSPWLGPLYFIWITSIWARQSLAPNIWPRPDKPAFVRDPPPFAWPTFQVTYPLFLLFLAHPLPLSVCRLSPSSPHAKPVLRSRYASPVYYLKTRHASPDYYFKTSPPHFVSLLFCARSIRISFCALAIISKPTSSSCDMDYELLSAMEHLNFTTKETATVITETTTADVDTSTWLVGPQRRTGIEYFAEDATPVDAASKHPVDATPVHTQANHQPCPTAPTPRHAANTQGNQTGVTPVEASKGYTAHSHENLAGVTSVEAPKDPAATSNTIGTAEISIEGSNGNGLRSTRMTPVVYTAVGSNVAPIDIVTRTDSVTTDTSSPPQAAHLSSVVSTLASQQPAGVVDIKGTFQFAAPPVHDSLVDPQQAKIDERPSLVVRLSTPVMSNATSPTRVSKRSLQGKYEVCTPIQPKRSRLSSSSGSENKHAGMSSLNSSTEVAEVAGQLRRAS</sequence>
<feature type="transmembrane region" description="Helical" evidence="2">
    <location>
        <begin position="312"/>
        <end position="332"/>
    </location>
</feature>
<keyword evidence="4" id="KW-1185">Reference proteome</keyword>
<dbReference type="Proteomes" id="UP001396334">
    <property type="component" value="Unassembled WGS sequence"/>
</dbReference>
<keyword evidence="2" id="KW-1133">Transmembrane helix</keyword>
<gene>
    <name evidence="3" type="ORF">V6N11_056297</name>
</gene>
<comment type="caution">
    <text evidence="3">The sequence shown here is derived from an EMBL/GenBank/DDBJ whole genome shotgun (WGS) entry which is preliminary data.</text>
</comment>
<proteinExistence type="predicted"/>
<protein>
    <submittedName>
        <fullName evidence="3">Uncharacterized protein</fullName>
    </submittedName>
</protein>
<evidence type="ECO:0000313" key="3">
    <source>
        <dbReference type="EMBL" id="KAK9032012.1"/>
    </source>
</evidence>
<organism evidence="3 4">
    <name type="scientific">Hibiscus sabdariffa</name>
    <name type="common">roselle</name>
    <dbReference type="NCBI Taxonomy" id="183260"/>
    <lineage>
        <taxon>Eukaryota</taxon>
        <taxon>Viridiplantae</taxon>
        <taxon>Streptophyta</taxon>
        <taxon>Embryophyta</taxon>
        <taxon>Tracheophyta</taxon>
        <taxon>Spermatophyta</taxon>
        <taxon>Magnoliopsida</taxon>
        <taxon>eudicotyledons</taxon>
        <taxon>Gunneridae</taxon>
        <taxon>Pentapetalae</taxon>
        <taxon>rosids</taxon>
        <taxon>malvids</taxon>
        <taxon>Malvales</taxon>
        <taxon>Malvaceae</taxon>
        <taxon>Malvoideae</taxon>
        <taxon>Hibiscus</taxon>
    </lineage>
</organism>
<feature type="transmembrane region" description="Helical" evidence="2">
    <location>
        <begin position="6"/>
        <end position="30"/>
    </location>
</feature>
<feature type="transmembrane region" description="Helical" evidence="2">
    <location>
        <begin position="138"/>
        <end position="163"/>
    </location>
</feature>
<reference evidence="3 4" key="1">
    <citation type="journal article" date="2024" name="G3 (Bethesda)">
        <title>Genome assembly of Hibiscus sabdariffa L. provides insights into metabolisms of medicinal natural products.</title>
        <authorList>
            <person name="Kim T."/>
        </authorList>
    </citation>
    <scope>NUCLEOTIDE SEQUENCE [LARGE SCALE GENOMIC DNA]</scope>
    <source>
        <strain evidence="3">TK-2024</strain>
        <tissue evidence="3">Old leaves</tissue>
    </source>
</reference>
<feature type="transmembrane region" description="Helical" evidence="2">
    <location>
        <begin position="208"/>
        <end position="231"/>
    </location>
</feature>
<feature type="region of interest" description="Disordered" evidence="1">
    <location>
        <begin position="602"/>
        <end position="627"/>
    </location>
</feature>